<feature type="transmembrane region" description="Helical" evidence="9">
    <location>
        <begin position="280"/>
        <end position="299"/>
    </location>
</feature>
<comment type="similarity">
    <text evidence="9">Belongs to the KdpA family.</text>
</comment>
<feature type="transmembrane region" description="Helical" evidence="9">
    <location>
        <begin position="137"/>
        <end position="155"/>
    </location>
</feature>
<keyword evidence="4 9" id="KW-0812">Transmembrane</keyword>
<feature type="transmembrane region" description="Helical" evidence="9">
    <location>
        <begin position="176"/>
        <end position="197"/>
    </location>
</feature>
<evidence type="ECO:0000256" key="7">
    <source>
        <dbReference type="ARBA" id="ARBA00023065"/>
    </source>
</evidence>
<evidence type="ECO:0000313" key="10">
    <source>
        <dbReference type="EMBL" id="UQT55778.1"/>
    </source>
</evidence>
<evidence type="ECO:0000256" key="8">
    <source>
        <dbReference type="ARBA" id="ARBA00023136"/>
    </source>
</evidence>
<comment type="subcellular location">
    <subcellularLocation>
        <location evidence="9">Cell membrane</location>
        <topology evidence="9">Multi-pass membrane protein</topology>
    </subcellularLocation>
</comment>
<dbReference type="PANTHER" id="PTHR30607:SF2">
    <property type="entry name" value="POTASSIUM-TRANSPORTING ATPASE POTASSIUM-BINDING SUBUNIT"/>
    <property type="match status" value="1"/>
</dbReference>
<feature type="transmembrane region" description="Helical" evidence="9">
    <location>
        <begin position="415"/>
        <end position="434"/>
    </location>
</feature>
<evidence type="ECO:0000256" key="3">
    <source>
        <dbReference type="ARBA" id="ARBA00022538"/>
    </source>
</evidence>
<proteinExistence type="inferred from homology"/>
<feature type="transmembrane region" description="Helical" evidence="9">
    <location>
        <begin position="61"/>
        <end position="80"/>
    </location>
</feature>
<feature type="transmembrane region" description="Helical" evidence="9">
    <location>
        <begin position="376"/>
        <end position="394"/>
    </location>
</feature>
<keyword evidence="11" id="KW-1185">Reference proteome</keyword>
<keyword evidence="1 9" id="KW-0813">Transport</keyword>
<evidence type="ECO:0000256" key="6">
    <source>
        <dbReference type="ARBA" id="ARBA00022989"/>
    </source>
</evidence>
<dbReference type="RefSeq" id="WP_249587264.1">
    <property type="nucleotide sequence ID" value="NZ_BAAAQL010000008.1"/>
</dbReference>
<keyword evidence="6 9" id="KW-1133">Transmembrane helix</keyword>
<evidence type="ECO:0000256" key="5">
    <source>
        <dbReference type="ARBA" id="ARBA00022958"/>
    </source>
</evidence>
<comment type="caution">
    <text evidence="9">Lacks conserved residue(s) required for the propagation of feature annotation.</text>
</comment>
<gene>
    <name evidence="9 10" type="primary">kdpA</name>
    <name evidence="10" type="ORF">M4V62_12090</name>
</gene>
<sequence length="554" mass="58101">MSPVLAGVLQFLALIVALALAYRPLGDYMAKVYSSEKHLRVEKWIYKGIGANPNAEMRWPAYLRGVLAFSAVSVLFLYLLQRLQGSLPGSLGFKAIDPDQAFNTAASFVANTNWQSYYGEQAMGHVVQTGGLAVQNFLSAAVGIAVAVALVRGFARSRTGELGNFWSDLVRGTVRILIPISVIGALVLVACGAIQNFSGIHGVGQFMGGSQQWNGGAVASQEVIKELGTNGGGYFNANSAHPFENPNGLSNLFEVFLILVIPFALTRTFGRMVGSVRQGYAILATMVTIWVGFTALMMWTEFHHGGPAFDVAGGAMEGKETRFGIGGSAIFSVATTLTSTGAVNSFHSSNTGFGGGLNLLGMQLGEIAPGGTGSGLYGMLIMAIIAVFIAGLMVGRTPEYLGKKIGTREIKLAACYILITPALVLGFTAVSMALPTPKDSMLNSGAHGFSEILYAYTSGANNNGSAFAGLSADTNWFNTTIGLAMLLGRFLPMVFVLALAGSLAEQKPIPATAGTLRTEKPLFTGLLVGTIMIITGLTYFPALALGPLAEGLAS</sequence>
<feature type="transmembrane region" description="Helical" evidence="9">
    <location>
        <begin position="249"/>
        <end position="268"/>
    </location>
</feature>
<comment type="subunit">
    <text evidence="9">The system is composed of three essential subunits: KdpA, KdpB and KdpC.</text>
</comment>
<dbReference type="InterPro" id="IPR004623">
    <property type="entry name" value="KdpA"/>
</dbReference>
<dbReference type="HAMAP" id="MF_00275">
    <property type="entry name" value="KdpA"/>
    <property type="match status" value="1"/>
</dbReference>
<feature type="transmembrane region" description="Helical" evidence="9">
    <location>
        <begin position="481"/>
        <end position="501"/>
    </location>
</feature>
<accession>A0ABY4PPQ3</accession>
<keyword evidence="7 9" id="KW-0406">Ion transport</keyword>
<name>A0ABY4PPQ3_9ACTN</name>
<evidence type="ECO:0000256" key="4">
    <source>
        <dbReference type="ARBA" id="ARBA00022692"/>
    </source>
</evidence>
<evidence type="ECO:0000313" key="11">
    <source>
        <dbReference type="Proteomes" id="UP000829992"/>
    </source>
</evidence>
<organism evidence="10 11">
    <name type="scientific">Streptomyces durmitorensis</name>
    <dbReference type="NCBI Taxonomy" id="319947"/>
    <lineage>
        <taxon>Bacteria</taxon>
        <taxon>Bacillati</taxon>
        <taxon>Actinomycetota</taxon>
        <taxon>Actinomycetes</taxon>
        <taxon>Kitasatosporales</taxon>
        <taxon>Streptomycetaceae</taxon>
        <taxon>Streptomyces</taxon>
    </lineage>
</organism>
<keyword evidence="3 9" id="KW-0633">Potassium transport</keyword>
<dbReference type="PIRSF" id="PIRSF001294">
    <property type="entry name" value="K_ATPaseA"/>
    <property type="match status" value="1"/>
</dbReference>
<dbReference type="PANTHER" id="PTHR30607">
    <property type="entry name" value="POTASSIUM-TRANSPORTING ATPASE A CHAIN"/>
    <property type="match status" value="1"/>
</dbReference>
<dbReference type="NCBIfam" id="TIGR00680">
    <property type="entry name" value="kdpA"/>
    <property type="match status" value="1"/>
</dbReference>
<comment type="function">
    <text evidence="9">Part of the high-affinity ATP-driven potassium transport (or Kdp) system, which catalyzes the hydrolysis of ATP coupled with the electrogenic transport of potassium into the cytoplasm. This subunit binds the extracellular potassium ions and delivers the ions to the membrane domain of KdpB through an intramembrane tunnel.</text>
</comment>
<evidence type="ECO:0000256" key="2">
    <source>
        <dbReference type="ARBA" id="ARBA00022475"/>
    </source>
</evidence>
<dbReference type="Pfam" id="PF03814">
    <property type="entry name" value="KdpA"/>
    <property type="match status" value="1"/>
</dbReference>
<dbReference type="EMBL" id="CP097289">
    <property type="protein sequence ID" value="UQT55778.1"/>
    <property type="molecule type" value="Genomic_DNA"/>
</dbReference>
<keyword evidence="8 9" id="KW-0472">Membrane</keyword>
<evidence type="ECO:0000256" key="1">
    <source>
        <dbReference type="ARBA" id="ARBA00022448"/>
    </source>
</evidence>
<keyword evidence="2 9" id="KW-1003">Cell membrane</keyword>
<feature type="transmembrane region" description="Helical" evidence="9">
    <location>
        <begin position="522"/>
        <end position="544"/>
    </location>
</feature>
<keyword evidence="5 9" id="KW-0630">Potassium</keyword>
<evidence type="ECO:0000256" key="9">
    <source>
        <dbReference type="HAMAP-Rule" id="MF_00275"/>
    </source>
</evidence>
<dbReference type="Proteomes" id="UP000829992">
    <property type="component" value="Chromosome"/>
</dbReference>
<reference evidence="10 11" key="1">
    <citation type="submission" date="2022-05" db="EMBL/GenBank/DDBJ databases">
        <authorList>
            <person name="Zhou X."/>
            <person name="Li K."/>
            <person name="Man Y."/>
        </authorList>
    </citation>
    <scope>NUCLEOTIDE SEQUENCE [LARGE SCALE GENOMIC DNA]</scope>
    <source>
        <strain evidence="10 11">MS405</strain>
    </source>
</reference>
<protein>
    <recommendedName>
        <fullName evidence="9">Potassium-transporting ATPase potassium-binding subunit</fullName>
    </recommendedName>
    <alternativeName>
        <fullName evidence="9">ATP phosphohydrolase [potassium-transporting] A chain</fullName>
    </alternativeName>
    <alternativeName>
        <fullName evidence="9">Potassium-binding and translocating subunit A</fullName>
    </alternativeName>
    <alternativeName>
        <fullName evidence="9">Potassium-translocating ATPase A chain</fullName>
    </alternativeName>
</protein>